<dbReference type="Proteomes" id="UP001150678">
    <property type="component" value="Unassembled WGS sequence"/>
</dbReference>
<dbReference type="EMBL" id="JANIAM010000020">
    <property type="protein sequence ID" value="MDD2114427.1"/>
    <property type="molecule type" value="Genomic_DNA"/>
</dbReference>
<name>A0A9X4HTN1_9PSED</name>
<evidence type="ECO:0000313" key="3">
    <source>
        <dbReference type="Proteomes" id="UP001150678"/>
    </source>
</evidence>
<dbReference type="Proteomes" id="UP001150728">
    <property type="component" value="Unassembled WGS sequence"/>
</dbReference>
<dbReference type="EMBL" id="JANIAN010000034">
    <property type="protein sequence ID" value="MDD2108741.1"/>
    <property type="molecule type" value="Genomic_DNA"/>
</dbReference>
<gene>
    <name evidence="1" type="ORF">NP533_21390</name>
    <name evidence="2" type="ORF">NP554_21835</name>
</gene>
<organism evidence="1 3">
    <name type="scientific">Pseudomonas asiatica</name>
    <dbReference type="NCBI Taxonomy" id="2219225"/>
    <lineage>
        <taxon>Bacteria</taxon>
        <taxon>Pseudomonadati</taxon>
        <taxon>Pseudomonadota</taxon>
        <taxon>Gammaproteobacteria</taxon>
        <taxon>Pseudomonadales</taxon>
        <taxon>Pseudomonadaceae</taxon>
        <taxon>Pseudomonas</taxon>
    </lineage>
</organism>
<evidence type="ECO:0000313" key="2">
    <source>
        <dbReference type="EMBL" id="MDD2114427.1"/>
    </source>
</evidence>
<proteinExistence type="predicted"/>
<protein>
    <submittedName>
        <fullName evidence="1">Uncharacterized protein</fullName>
    </submittedName>
</protein>
<comment type="caution">
    <text evidence="1">The sequence shown here is derived from an EMBL/GenBank/DDBJ whole genome shotgun (WGS) entry which is preliminary data.</text>
</comment>
<reference evidence="1" key="1">
    <citation type="submission" date="2022-07" db="EMBL/GenBank/DDBJ databases">
        <title>Multi-strain Analysis of Pseudomonas putida Reveals Metabolic and Genetic Diversity.</title>
        <authorList>
            <person name="Monk J.M."/>
        </authorList>
    </citation>
    <scope>NUCLEOTIDE SEQUENCE</scope>
    <source>
        <strain evidence="1">17514</strain>
        <strain evidence="2">17633</strain>
    </source>
</reference>
<accession>A0A9X4HTN1</accession>
<dbReference type="AlphaFoldDB" id="A0A9X4HTN1"/>
<sequence>MATFLSTPIHKAHTQAKRLGLDPLSKSQLLEVAASLFGYETYRVLADRADSLRETLARNDVGVFLDEYAAKHRTVSLLHANGLPTTSARRYVELMVDCIRQSITAPVFMNEGSFFDEHLDPYLEPFFLEQLSENDEMLAVHAKVNVLCEFVECIETYSITDIWKSREKWLVDCMVEILPRGKDGKPYGGGEYLLSQAQVAYAKIDRAVVSVRPDFAPANAQAKRFHAGMGGEHIR</sequence>
<dbReference type="RefSeq" id="WP_087535212.1">
    <property type="nucleotide sequence ID" value="NZ_JANIAM010000020.1"/>
</dbReference>
<evidence type="ECO:0000313" key="1">
    <source>
        <dbReference type="EMBL" id="MDD2108741.1"/>
    </source>
</evidence>